<evidence type="ECO:0000313" key="4">
    <source>
        <dbReference type="EMBL" id="KAA2284041.1"/>
    </source>
</evidence>
<dbReference type="PANTHER" id="PTHR12558:SF13">
    <property type="entry name" value="CELL DIVISION CYCLE PROTEIN 27 HOMOLOG"/>
    <property type="match status" value="1"/>
</dbReference>
<keyword evidence="3" id="KW-0732">Signal</keyword>
<keyword evidence="1" id="KW-0802">TPR repeat</keyword>
<feature type="repeat" description="TPR" evidence="1">
    <location>
        <begin position="165"/>
        <end position="198"/>
    </location>
</feature>
<evidence type="ECO:0000256" key="2">
    <source>
        <dbReference type="SAM" id="MobiDB-lite"/>
    </source>
</evidence>
<dbReference type="EMBL" id="VUOD01000011">
    <property type="protein sequence ID" value="KAA2284041.1"/>
    <property type="molecule type" value="Genomic_DNA"/>
</dbReference>
<feature type="compositionally biased region" description="Basic and acidic residues" evidence="2">
    <location>
        <begin position="44"/>
        <end position="54"/>
    </location>
</feature>
<dbReference type="Pfam" id="PF25058">
    <property type="entry name" value="ARM_TT21"/>
    <property type="match status" value="1"/>
</dbReference>
<keyword evidence="5" id="KW-1185">Reference proteome</keyword>
<dbReference type="Gene3D" id="1.25.40.10">
    <property type="entry name" value="Tetratricopeptide repeat domain"/>
    <property type="match status" value="2"/>
</dbReference>
<dbReference type="InterPro" id="IPR011990">
    <property type="entry name" value="TPR-like_helical_dom_sf"/>
</dbReference>
<dbReference type="SMART" id="SM00028">
    <property type="entry name" value="TPR"/>
    <property type="match status" value="5"/>
</dbReference>
<dbReference type="Pfam" id="PF13176">
    <property type="entry name" value="TPR_7"/>
    <property type="match status" value="1"/>
</dbReference>
<name>A0A5B2Z9Z9_9GAMM</name>
<feature type="region of interest" description="Disordered" evidence="2">
    <location>
        <begin position="29"/>
        <end position="54"/>
    </location>
</feature>
<accession>A0A5B2Z9Z9</accession>
<feature type="signal peptide" evidence="3">
    <location>
        <begin position="1"/>
        <end position="26"/>
    </location>
</feature>
<organism evidence="4 5">
    <name type="scientific">Arenimonas fontis</name>
    <dbReference type="NCBI Taxonomy" id="2608255"/>
    <lineage>
        <taxon>Bacteria</taxon>
        <taxon>Pseudomonadati</taxon>
        <taxon>Pseudomonadota</taxon>
        <taxon>Gammaproteobacteria</taxon>
        <taxon>Lysobacterales</taxon>
        <taxon>Lysobacteraceae</taxon>
        <taxon>Arenimonas</taxon>
    </lineage>
</organism>
<dbReference type="Proteomes" id="UP000322165">
    <property type="component" value="Unassembled WGS sequence"/>
</dbReference>
<dbReference type="InterPro" id="IPR019734">
    <property type="entry name" value="TPR_rpt"/>
</dbReference>
<feature type="repeat" description="TPR" evidence="1">
    <location>
        <begin position="307"/>
        <end position="340"/>
    </location>
</feature>
<reference evidence="4 5" key="2">
    <citation type="submission" date="2019-09" db="EMBL/GenBank/DDBJ databases">
        <authorList>
            <person name="Mazur A."/>
        </authorList>
    </citation>
    <scope>NUCLEOTIDE SEQUENCE [LARGE SCALE GENOMIC DNA]</scope>
    <source>
        <strain evidence="4 5">3729k</strain>
    </source>
</reference>
<reference evidence="4 5" key="1">
    <citation type="submission" date="2019-09" db="EMBL/GenBank/DDBJ databases">
        <title>Arenimonas chukotkensis sp. nov., a bacterium isolated from Chukotka hot spring, Arctic region, Russia.</title>
        <authorList>
            <person name="Zayulina K.S."/>
            <person name="Prokofeva M.I."/>
            <person name="Elcheninov A.G."/>
            <person name="Novikov A."/>
            <person name="Kochetkova T.V."/>
            <person name="Kublanov I.V."/>
        </authorList>
    </citation>
    <scope>NUCLEOTIDE SEQUENCE [LARGE SCALE GENOMIC DNA]</scope>
    <source>
        <strain evidence="4 5">3729k</strain>
    </source>
</reference>
<protein>
    <submittedName>
        <fullName evidence="4">Tetratricopeptide repeat protein</fullName>
    </submittedName>
</protein>
<gene>
    <name evidence="4" type="ORF">F0415_11150</name>
</gene>
<evidence type="ECO:0000313" key="5">
    <source>
        <dbReference type="Proteomes" id="UP000322165"/>
    </source>
</evidence>
<proteinExistence type="predicted"/>
<dbReference type="PANTHER" id="PTHR12558">
    <property type="entry name" value="CELL DIVISION CYCLE 16,23,27"/>
    <property type="match status" value="1"/>
</dbReference>
<comment type="caution">
    <text evidence="4">The sequence shown here is derived from an EMBL/GenBank/DDBJ whole genome shotgun (WGS) entry which is preliminary data.</text>
</comment>
<dbReference type="AlphaFoldDB" id="A0A5B2Z9Z9"/>
<sequence>MKALQHLKLVAVAFLVAALAVTDADARREKKQEASVDFPNATRVDPKPDSSPRLAKDMQRMNDAYGDGDMEKVLQMAGQVLASSRAKPYDIAVAHMFSGFAAYDLGQVDLAIEHMTKAIDTNALPNNNHFSTMHTLASIYAQEEQYDKSIEYLDRYIAETRTDKADVYALKGQIHYNSEQYPQAVEAIKQAMQLQKQNQPASWQQILMASYHEMGDDNAALALAEQLYRDSPEDKQVVLNLVTIYSQLDQSDKAIALMEQARAKGMLTEQRDYEVLYSAYLNTDGGEAKAAEVIKEGLDKGLLPGDARTYTYLGQAYYFSDQVSPAIEAFRKAAAAAADGEPGLYLSQILSNEDRQPEAKAAAQAALAKGLRKPGEAWMIVGRAEFYMDNLPAARAAYQEAMKDPATREQARKALAQISR</sequence>
<dbReference type="PROSITE" id="PS50005">
    <property type="entry name" value="TPR"/>
    <property type="match status" value="2"/>
</dbReference>
<dbReference type="SUPFAM" id="SSF48452">
    <property type="entry name" value="TPR-like"/>
    <property type="match status" value="2"/>
</dbReference>
<evidence type="ECO:0000256" key="3">
    <source>
        <dbReference type="SAM" id="SignalP"/>
    </source>
</evidence>
<dbReference type="RefSeq" id="WP_149861298.1">
    <property type="nucleotide sequence ID" value="NZ_VUOD01000011.1"/>
</dbReference>
<evidence type="ECO:0000256" key="1">
    <source>
        <dbReference type="PROSITE-ProRule" id="PRU00339"/>
    </source>
</evidence>
<feature type="chain" id="PRO_5023001643" evidence="3">
    <location>
        <begin position="27"/>
        <end position="420"/>
    </location>
</feature>